<name>A0A9P4IDC7_9PEZI</name>
<gene>
    <name evidence="10" type="ORF">NA57DRAFT_57110</name>
</gene>
<dbReference type="Proteomes" id="UP000799772">
    <property type="component" value="Unassembled WGS sequence"/>
</dbReference>
<keyword evidence="5 7" id="KW-0539">Nucleus</keyword>
<dbReference type="GO" id="GO:0000076">
    <property type="term" value="P:DNA replication checkpoint signaling"/>
    <property type="evidence" value="ECO:0007669"/>
    <property type="project" value="UniProtKB-UniRule"/>
</dbReference>
<sequence>MAEVQSAPRRENDALDDLFTYDTSMDDVFNTTTTTTNNGTSRDSVGQTGSFNQSAGGLGIDEEITVTKRRAPVAKLDETRLLSDKGISKLRQTAKKNLKFRGKGHEFSDVQKLLSLYQLWLDDLYPRAKFADGLAMLEKLGHTKRMQMMRKEWIDEGKPKVQATEQEDEEQQGDDMNPAASETAASEPTGNKQTAQPENPSRSTAGDSGAESGSEGRIGANGASSERPEPVEQPDDDELDALLAESANKDAGTTHHSSLFGNGAATSDAQQGRVQEDEFADEMDAMAEMDDMW</sequence>
<keyword evidence="3 7" id="KW-0227">DNA damage</keyword>
<comment type="subcellular location">
    <subcellularLocation>
        <location evidence="1 7">Nucleus</location>
    </subcellularLocation>
</comment>
<feature type="compositionally biased region" description="Polar residues" evidence="8">
    <location>
        <begin position="41"/>
        <end position="55"/>
    </location>
</feature>
<evidence type="ECO:0000313" key="11">
    <source>
        <dbReference type="Proteomes" id="UP000799772"/>
    </source>
</evidence>
<dbReference type="PANTHER" id="PTHR13220:SF11">
    <property type="entry name" value="TIMELESS-INTERACTING PROTEIN"/>
    <property type="match status" value="1"/>
</dbReference>
<comment type="caution">
    <text evidence="10">The sequence shown here is derived from an EMBL/GenBank/DDBJ whole genome shotgun (WGS) entry which is preliminary data.</text>
</comment>
<feature type="region of interest" description="Disordered" evidence="8">
    <location>
        <begin position="154"/>
        <end position="293"/>
    </location>
</feature>
<feature type="domain" description="Chromosome segregation in meiosis protein 3" evidence="9">
    <location>
        <begin position="75"/>
        <end position="157"/>
    </location>
</feature>
<evidence type="ECO:0000256" key="2">
    <source>
        <dbReference type="ARBA" id="ARBA00006075"/>
    </source>
</evidence>
<feature type="compositionally biased region" description="Polar residues" evidence="8">
    <location>
        <begin position="183"/>
        <end position="202"/>
    </location>
</feature>
<evidence type="ECO:0000256" key="4">
    <source>
        <dbReference type="ARBA" id="ARBA00022880"/>
    </source>
</evidence>
<dbReference type="AlphaFoldDB" id="A0A9P4IDC7"/>
<dbReference type="PANTHER" id="PTHR13220">
    <property type="entry name" value="TIMELESS INTERACTING-RELATED"/>
    <property type="match status" value="1"/>
</dbReference>
<feature type="compositionally biased region" description="Acidic residues" evidence="8">
    <location>
        <begin position="277"/>
        <end position="293"/>
    </location>
</feature>
<dbReference type="InterPro" id="IPR040038">
    <property type="entry name" value="TIPIN/Csm3/Swi3"/>
</dbReference>
<dbReference type="GO" id="GO:0043111">
    <property type="term" value="P:replication fork arrest"/>
    <property type="evidence" value="ECO:0007669"/>
    <property type="project" value="TreeGrafter"/>
</dbReference>
<keyword evidence="6 7" id="KW-0131">Cell cycle</keyword>
<feature type="compositionally biased region" description="Low complexity" evidence="8">
    <location>
        <begin position="31"/>
        <end position="40"/>
    </location>
</feature>
<protein>
    <recommendedName>
        <fullName evidence="7">Chromosome segregation in meiosis protein</fullName>
    </recommendedName>
</protein>
<dbReference type="GO" id="GO:0006974">
    <property type="term" value="P:DNA damage response"/>
    <property type="evidence" value="ECO:0007669"/>
    <property type="project" value="UniProtKB-KW"/>
</dbReference>
<evidence type="ECO:0000313" key="10">
    <source>
        <dbReference type="EMBL" id="KAF2097938.1"/>
    </source>
</evidence>
<evidence type="ECO:0000256" key="7">
    <source>
        <dbReference type="RuleBase" id="RU366049"/>
    </source>
</evidence>
<evidence type="ECO:0000256" key="6">
    <source>
        <dbReference type="ARBA" id="ARBA00023306"/>
    </source>
</evidence>
<dbReference type="Pfam" id="PF07962">
    <property type="entry name" value="Swi3"/>
    <property type="match status" value="1"/>
</dbReference>
<dbReference type="GO" id="GO:0003677">
    <property type="term" value="F:DNA binding"/>
    <property type="evidence" value="ECO:0007669"/>
    <property type="project" value="TreeGrafter"/>
</dbReference>
<keyword evidence="11" id="KW-1185">Reference proteome</keyword>
<proteinExistence type="inferred from homology"/>
<keyword evidence="4" id="KW-0236">DNA replication inhibitor</keyword>
<dbReference type="GO" id="GO:0031297">
    <property type="term" value="P:replication fork processing"/>
    <property type="evidence" value="ECO:0007669"/>
    <property type="project" value="UniProtKB-UniRule"/>
</dbReference>
<organism evidence="10 11">
    <name type="scientific">Rhizodiscina lignyota</name>
    <dbReference type="NCBI Taxonomy" id="1504668"/>
    <lineage>
        <taxon>Eukaryota</taxon>
        <taxon>Fungi</taxon>
        <taxon>Dikarya</taxon>
        <taxon>Ascomycota</taxon>
        <taxon>Pezizomycotina</taxon>
        <taxon>Dothideomycetes</taxon>
        <taxon>Pleosporomycetidae</taxon>
        <taxon>Aulographales</taxon>
        <taxon>Rhizodiscinaceae</taxon>
        <taxon>Rhizodiscina</taxon>
    </lineage>
</organism>
<feature type="region of interest" description="Disordered" evidence="8">
    <location>
        <begin position="31"/>
        <end position="56"/>
    </location>
</feature>
<dbReference type="GO" id="GO:0031298">
    <property type="term" value="C:replication fork protection complex"/>
    <property type="evidence" value="ECO:0007669"/>
    <property type="project" value="TreeGrafter"/>
</dbReference>
<accession>A0A9P4IDC7</accession>
<reference evidence="10" key="1">
    <citation type="journal article" date="2020" name="Stud. Mycol.">
        <title>101 Dothideomycetes genomes: a test case for predicting lifestyles and emergence of pathogens.</title>
        <authorList>
            <person name="Haridas S."/>
            <person name="Albert R."/>
            <person name="Binder M."/>
            <person name="Bloem J."/>
            <person name="Labutti K."/>
            <person name="Salamov A."/>
            <person name="Andreopoulos B."/>
            <person name="Baker S."/>
            <person name="Barry K."/>
            <person name="Bills G."/>
            <person name="Bluhm B."/>
            <person name="Cannon C."/>
            <person name="Castanera R."/>
            <person name="Culley D."/>
            <person name="Daum C."/>
            <person name="Ezra D."/>
            <person name="Gonzalez J."/>
            <person name="Henrissat B."/>
            <person name="Kuo A."/>
            <person name="Liang C."/>
            <person name="Lipzen A."/>
            <person name="Lutzoni F."/>
            <person name="Magnuson J."/>
            <person name="Mondo S."/>
            <person name="Nolan M."/>
            <person name="Ohm R."/>
            <person name="Pangilinan J."/>
            <person name="Park H.-J."/>
            <person name="Ramirez L."/>
            <person name="Alfaro M."/>
            <person name="Sun H."/>
            <person name="Tritt A."/>
            <person name="Yoshinaga Y."/>
            <person name="Zwiers L.-H."/>
            <person name="Turgeon B."/>
            <person name="Goodwin S."/>
            <person name="Spatafora J."/>
            <person name="Crous P."/>
            <person name="Grigoriev I."/>
        </authorList>
    </citation>
    <scope>NUCLEOTIDE SEQUENCE</scope>
    <source>
        <strain evidence="10">CBS 133067</strain>
    </source>
</reference>
<evidence type="ECO:0000256" key="8">
    <source>
        <dbReference type="SAM" id="MobiDB-lite"/>
    </source>
</evidence>
<dbReference type="InterPro" id="IPR012923">
    <property type="entry name" value="Csm3"/>
</dbReference>
<feature type="compositionally biased region" description="Low complexity" evidence="8">
    <location>
        <begin position="203"/>
        <end position="215"/>
    </location>
</feature>
<feature type="compositionally biased region" description="Polar residues" evidence="8">
    <location>
        <begin position="254"/>
        <end position="273"/>
    </location>
</feature>
<evidence type="ECO:0000256" key="3">
    <source>
        <dbReference type="ARBA" id="ARBA00022763"/>
    </source>
</evidence>
<evidence type="ECO:0000259" key="9">
    <source>
        <dbReference type="Pfam" id="PF07962"/>
    </source>
</evidence>
<dbReference type="EMBL" id="ML978127">
    <property type="protein sequence ID" value="KAF2097938.1"/>
    <property type="molecule type" value="Genomic_DNA"/>
</dbReference>
<comment type="function">
    <text evidence="7">Plays an important role in the control of DNA replication and the maintenance of replication fork stability.</text>
</comment>
<comment type="similarity">
    <text evidence="2 7">Belongs to the CSM3 family.</text>
</comment>
<evidence type="ECO:0000256" key="5">
    <source>
        <dbReference type="ARBA" id="ARBA00023242"/>
    </source>
</evidence>
<dbReference type="OrthoDB" id="437078at2759"/>
<evidence type="ECO:0000256" key="1">
    <source>
        <dbReference type="ARBA" id="ARBA00004123"/>
    </source>
</evidence>